<reference evidence="6 7" key="1">
    <citation type="submission" date="2019-09" db="EMBL/GenBank/DDBJ databases">
        <title>Salinarimonas rosea gen. nov., sp. nov., a new member of the a-2 subgroup of the Proteobacteria.</title>
        <authorList>
            <person name="Liu J."/>
        </authorList>
    </citation>
    <scope>NUCLEOTIDE SEQUENCE [LARGE SCALE GENOMIC DNA]</scope>
    <source>
        <strain evidence="6 7">BN140002</strain>
    </source>
</reference>
<dbReference type="SUPFAM" id="SSF46785">
    <property type="entry name" value="Winged helix' DNA-binding domain"/>
    <property type="match status" value="1"/>
</dbReference>
<evidence type="ECO:0000313" key="6">
    <source>
        <dbReference type="EMBL" id="KAA2238240.1"/>
    </source>
</evidence>
<keyword evidence="3" id="KW-0238">DNA-binding</keyword>
<dbReference type="OrthoDB" id="9786526at2"/>
<dbReference type="InterPro" id="IPR036388">
    <property type="entry name" value="WH-like_DNA-bd_sf"/>
</dbReference>
<dbReference type="GO" id="GO:0043565">
    <property type="term" value="F:sequence-specific DNA binding"/>
    <property type="evidence" value="ECO:0007669"/>
    <property type="project" value="TreeGrafter"/>
</dbReference>
<dbReference type="GO" id="GO:0006351">
    <property type="term" value="P:DNA-templated transcription"/>
    <property type="evidence" value="ECO:0007669"/>
    <property type="project" value="TreeGrafter"/>
</dbReference>
<name>A0A5B2VIB1_9HYPH</name>
<dbReference type="PROSITE" id="PS50931">
    <property type="entry name" value="HTH_LYSR"/>
    <property type="match status" value="1"/>
</dbReference>
<comment type="caution">
    <text evidence="6">The sequence shown here is derived from an EMBL/GenBank/DDBJ whole genome shotgun (WGS) entry which is preliminary data.</text>
</comment>
<keyword evidence="7" id="KW-1185">Reference proteome</keyword>
<dbReference type="Gene3D" id="3.40.190.290">
    <property type="match status" value="1"/>
</dbReference>
<keyword evidence="2" id="KW-0805">Transcription regulation</keyword>
<dbReference type="InterPro" id="IPR005119">
    <property type="entry name" value="LysR_subst-bd"/>
</dbReference>
<comment type="similarity">
    <text evidence="1">Belongs to the LysR transcriptional regulatory family.</text>
</comment>
<dbReference type="InterPro" id="IPR036390">
    <property type="entry name" value="WH_DNA-bd_sf"/>
</dbReference>
<keyword evidence="4" id="KW-0804">Transcription</keyword>
<dbReference type="Pfam" id="PF03466">
    <property type="entry name" value="LysR_substrate"/>
    <property type="match status" value="1"/>
</dbReference>
<evidence type="ECO:0000256" key="4">
    <source>
        <dbReference type="ARBA" id="ARBA00023163"/>
    </source>
</evidence>
<dbReference type="PANTHER" id="PTHR30537:SF5">
    <property type="entry name" value="HTH-TYPE TRANSCRIPTIONAL ACTIVATOR TTDR-RELATED"/>
    <property type="match status" value="1"/>
</dbReference>
<evidence type="ECO:0000256" key="2">
    <source>
        <dbReference type="ARBA" id="ARBA00023015"/>
    </source>
</evidence>
<dbReference type="InterPro" id="IPR000847">
    <property type="entry name" value="LysR_HTH_N"/>
</dbReference>
<dbReference type="EMBL" id="VUOA01000014">
    <property type="protein sequence ID" value="KAA2238240.1"/>
    <property type="molecule type" value="Genomic_DNA"/>
</dbReference>
<dbReference type="Pfam" id="PF00126">
    <property type="entry name" value="HTH_1"/>
    <property type="match status" value="1"/>
</dbReference>
<accession>A0A5B2VIB1</accession>
<dbReference type="Proteomes" id="UP000323142">
    <property type="component" value="Unassembled WGS sequence"/>
</dbReference>
<evidence type="ECO:0000256" key="1">
    <source>
        <dbReference type="ARBA" id="ARBA00009437"/>
    </source>
</evidence>
<dbReference type="FunFam" id="1.10.10.10:FF:000001">
    <property type="entry name" value="LysR family transcriptional regulator"/>
    <property type="match status" value="1"/>
</dbReference>
<dbReference type="SUPFAM" id="SSF53850">
    <property type="entry name" value="Periplasmic binding protein-like II"/>
    <property type="match status" value="1"/>
</dbReference>
<evidence type="ECO:0000259" key="5">
    <source>
        <dbReference type="PROSITE" id="PS50931"/>
    </source>
</evidence>
<sequence length="306" mass="33235">MDRLDAMSVLIAAVEEGSLSAGARRLNSPVATVSRKVSDLEGLLGTRLLVRTSRRLELTEAGRDYIEAARRILEQVGEAERAAAGEYNEPRGDLVVTAATDFGRRHLRPLATEFLAAHPKINLRLVLGDQSLNLVEEHVHVAIRVGHLADSSLLASRVGWAGLVACASPAYLARRPAPRTLDELREHDGVTFRSLTPFRIWTFERDGAPLVVEPRPRLVVNDMALAVQAALDGAGIVRAISYNVADEIASGALVPVLQAFAPKPTPISLVHPGVGLVPLKVRAFLTWMTPRLRERLDRPLPHEAAG</sequence>
<protein>
    <submittedName>
        <fullName evidence="6">LysR family transcriptional regulator</fullName>
    </submittedName>
</protein>
<dbReference type="Gene3D" id="1.10.10.10">
    <property type="entry name" value="Winged helix-like DNA-binding domain superfamily/Winged helix DNA-binding domain"/>
    <property type="match status" value="1"/>
</dbReference>
<dbReference type="PANTHER" id="PTHR30537">
    <property type="entry name" value="HTH-TYPE TRANSCRIPTIONAL REGULATOR"/>
    <property type="match status" value="1"/>
</dbReference>
<evidence type="ECO:0000313" key="7">
    <source>
        <dbReference type="Proteomes" id="UP000323142"/>
    </source>
</evidence>
<feature type="domain" description="HTH lysR-type" evidence="5">
    <location>
        <begin position="1"/>
        <end position="59"/>
    </location>
</feature>
<proteinExistence type="inferred from homology"/>
<organism evidence="6 7">
    <name type="scientific">Salinarimonas soli</name>
    <dbReference type="NCBI Taxonomy" id="1638099"/>
    <lineage>
        <taxon>Bacteria</taxon>
        <taxon>Pseudomonadati</taxon>
        <taxon>Pseudomonadota</taxon>
        <taxon>Alphaproteobacteria</taxon>
        <taxon>Hyphomicrobiales</taxon>
        <taxon>Salinarimonadaceae</taxon>
        <taxon>Salinarimonas</taxon>
    </lineage>
</organism>
<evidence type="ECO:0000256" key="3">
    <source>
        <dbReference type="ARBA" id="ARBA00023125"/>
    </source>
</evidence>
<dbReference type="AlphaFoldDB" id="A0A5B2VIB1"/>
<gene>
    <name evidence="6" type="ORF">F0L46_06230</name>
</gene>
<reference evidence="6 7" key="2">
    <citation type="submission" date="2019-09" db="EMBL/GenBank/DDBJ databases">
        <authorList>
            <person name="Jin C."/>
        </authorList>
    </citation>
    <scope>NUCLEOTIDE SEQUENCE [LARGE SCALE GENOMIC DNA]</scope>
    <source>
        <strain evidence="6 7">BN140002</strain>
    </source>
</reference>
<dbReference type="GO" id="GO:0003700">
    <property type="term" value="F:DNA-binding transcription factor activity"/>
    <property type="evidence" value="ECO:0007669"/>
    <property type="project" value="InterPro"/>
</dbReference>
<dbReference type="InterPro" id="IPR058163">
    <property type="entry name" value="LysR-type_TF_proteobact-type"/>
</dbReference>